<dbReference type="SUPFAM" id="SSF52540">
    <property type="entry name" value="P-loop containing nucleoside triphosphate hydrolases"/>
    <property type="match status" value="1"/>
</dbReference>
<proteinExistence type="predicted"/>
<keyword evidence="1" id="KW-0808">Transferase</keyword>
<dbReference type="STRING" id="990712.SAMN05216257_104164"/>
<dbReference type="AlphaFoldDB" id="A0A1G9E5Y0"/>
<name>A0A1G9E5Y0_9RHOB</name>
<dbReference type="GO" id="GO:0016740">
    <property type="term" value="F:transferase activity"/>
    <property type="evidence" value="ECO:0007669"/>
    <property type="project" value="UniProtKB-KW"/>
</dbReference>
<organism evidence="1 2">
    <name type="scientific">Meinhardsimonia xiamenensis</name>
    <dbReference type="NCBI Taxonomy" id="990712"/>
    <lineage>
        <taxon>Bacteria</taxon>
        <taxon>Pseudomonadati</taxon>
        <taxon>Pseudomonadota</taxon>
        <taxon>Alphaproteobacteria</taxon>
        <taxon>Rhodobacterales</taxon>
        <taxon>Paracoccaceae</taxon>
        <taxon>Meinhardsimonia</taxon>
    </lineage>
</organism>
<dbReference type="InterPro" id="IPR027417">
    <property type="entry name" value="P-loop_NTPase"/>
</dbReference>
<dbReference type="OrthoDB" id="288532at2"/>
<evidence type="ECO:0000313" key="1">
    <source>
        <dbReference type="EMBL" id="SDK71477.1"/>
    </source>
</evidence>
<gene>
    <name evidence="1" type="ORF">SAMN05216257_104164</name>
</gene>
<keyword evidence="2" id="KW-1185">Reference proteome</keyword>
<protein>
    <submittedName>
        <fullName evidence="1">Sulfotransferase family protein</fullName>
    </submittedName>
</protein>
<dbReference type="Proteomes" id="UP000199328">
    <property type="component" value="Unassembled WGS sequence"/>
</dbReference>
<sequence length="228" mass="26673">MIVSHSRRIVFFSFPKTGSETLRSLLAPIGEEPVLPYHSRSRLYPFYPHMPPREAEAVFRARGWDFSAYRRITVVRNPYPRLVSLYRMILEADGLWRLRRRLGLGVPDFERWLVSTRPDGRGGGGRAHQRWRRFGTWSARAWLHDAKGRPLVTDVLRLERLATDLLPLLADLGLAVPAQLPMINARPRVDWRSWYGEMTRALIARRYAWDLQTFYPEERPDELLPRAA</sequence>
<evidence type="ECO:0000313" key="2">
    <source>
        <dbReference type="Proteomes" id="UP000199328"/>
    </source>
</evidence>
<reference evidence="2" key="1">
    <citation type="submission" date="2016-10" db="EMBL/GenBank/DDBJ databases">
        <authorList>
            <person name="Varghese N."/>
            <person name="Submissions S."/>
        </authorList>
    </citation>
    <scope>NUCLEOTIDE SEQUENCE [LARGE SCALE GENOMIC DNA]</scope>
    <source>
        <strain evidence="2">CGMCC 1.10789</strain>
    </source>
</reference>
<dbReference type="RefSeq" id="WP_092500383.1">
    <property type="nucleotide sequence ID" value="NZ_FNFV01000004.1"/>
</dbReference>
<accession>A0A1G9E5Y0</accession>
<dbReference type="Gene3D" id="3.40.50.300">
    <property type="entry name" value="P-loop containing nucleotide triphosphate hydrolases"/>
    <property type="match status" value="1"/>
</dbReference>
<dbReference type="EMBL" id="FNFV01000004">
    <property type="protein sequence ID" value="SDK71477.1"/>
    <property type="molecule type" value="Genomic_DNA"/>
</dbReference>